<feature type="compositionally biased region" description="Basic and acidic residues" evidence="1">
    <location>
        <begin position="48"/>
        <end position="67"/>
    </location>
</feature>
<name>A0A2T6ZGB9_TUBBO</name>
<dbReference type="InterPro" id="IPR039970">
    <property type="entry name" value="TF_Grauzone"/>
</dbReference>
<evidence type="ECO:0000313" key="2">
    <source>
        <dbReference type="EMBL" id="PUU74522.1"/>
    </source>
</evidence>
<reference evidence="2 3" key="1">
    <citation type="submission" date="2017-04" db="EMBL/GenBank/DDBJ databases">
        <title>Draft genome sequence of Tuber borchii Vittad., a whitish edible truffle.</title>
        <authorList>
            <consortium name="DOE Joint Genome Institute"/>
            <person name="Murat C."/>
            <person name="Kuo A."/>
            <person name="Barry K.W."/>
            <person name="Clum A."/>
            <person name="Dockter R.B."/>
            <person name="Fauchery L."/>
            <person name="Iotti M."/>
            <person name="Kohler A."/>
            <person name="Labutti K."/>
            <person name="Lindquist E.A."/>
            <person name="Lipzen A."/>
            <person name="Ohm R.A."/>
            <person name="Wang M."/>
            <person name="Grigoriev I.V."/>
            <person name="Zambonelli A."/>
            <person name="Martin F.M."/>
        </authorList>
    </citation>
    <scope>NUCLEOTIDE SEQUENCE [LARGE SCALE GENOMIC DNA]</scope>
    <source>
        <strain evidence="2 3">Tbo3840</strain>
    </source>
</reference>
<comment type="caution">
    <text evidence="2">The sequence shown here is derived from an EMBL/GenBank/DDBJ whole genome shotgun (WGS) entry which is preliminary data.</text>
</comment>
<organism evidence="2 3">
    <name type="scientific">Tuber borchii</name>
    <name type="common">White truffle</name>
    <dbReference type="NCBI Taxonomy" id="42251"/>
    <lineage>
        <taxon>Eukaryota</taxon>
        <taxon>Fungi</taxon>
        <taxon>Dikarya</taxon>
        <taxon>Ascomycota</taxon>
        <taxon>Pezizomycotina</taxon>
        <taxon>Pezizomycetes</taxon>
        <taxon>Pezizales</taxon>
        <taxon>Tuberaceae</taxon>
        <taxon>Tuber</taxon>
    </lineage>
</organism>
<accession>A0A2T6ZGB9</accession>
<sequence length="288" mass="33134">MEHNHSGCSAQSSRQNSPPTWVKLKLRANRSRGGRCPPGMMNPFTRKTRAEKPRGRGAGEKAKERKVSRFNHASDYKKHKNQRHLRPFLCVFFFAGRNQKFGNKNEWKRHVNSQYLQLFYRHCYDSLCADRKAIFNRKDLFGQHLKRMHPPPAGSKSSAASGDRTLPRRAPTAAAGEQVRYCERNFEGPQGWEQRMEHVGQHYQKNYKEFSNDCWVPDEGLIKWALEHGIIEDNNDGGYTIISTGKDAIVKAGVEQKKLAREGMARMGYAEDGDLDFDAESEDEYMHD</sequence>
<protein>
    <recommendedName>
        <fullName evidence="4">C2H2-type domain-containing protein</fullName>
    </recommendedName>
</protein>
<dbReference type="OrthoDB" id="5388486at2759"/>
<feature type="compositionally biased region" description="Polar residues" evidence="1">
    <location>
        <begin position="1"/>
        <end position="19"/>
    </location>
</feature>
<dbReference type="GO" id="GO:0003700">
    <property type="term" value="F:DNA-binding transcription factor activity"/>
    <property type="evidence" value="ECO:0007669"/>
    <property type="project" value="InterPro"/>
</dbReference>
<feature type="region of interest" description="Disordered" evidence="1">
    <location>
        <begin position="1"/>
        <end position="67"/>
    </location>
</feature>
<evidence type="ECO:0008006" key="4">
    <source>
        <dbReference type="Google" id="ProtNLM"/>
    </source>
</evidence>
<evidence type="ECO:0000313" key="3">
    <source>
        <dbReference type="Proteomes" id="UP000244722"/>
    </source>
</evidence>
<feature type="region of interest" description="Disordered" evidence="1">
    <location>
        <begin position="145"/>
        <end position="175"/>
    </location>
</feature>
<gene>
    <name evidence="2" type="ORF">B9Z19DRAFT_435424</name>
</gene>
<dbReference type="Proteomes" id="UP000244722">
    <property type="component" value="Unassembled WGS sequence"/>
</dbReference>
<proteinExistence type="predicted"/>
<dbReference type="AlphaFoldDB" id="A0A2T6ZGB9"/>
<feature type="compositionally biased region" description="Basic residues" evidence="1">
    <location>
        <begin position="24"/>
        <end position="33"/>
    </location>
</feature>
<dbReference type="STRING" id="42251.A0A2T6ZGB9"/>
<feature type="compositionally biased region" description="Low complexity" evidence="1">
    <location>
        <begin position="154"/>
        <end position="175"/>
    </location>
</feature>
<dbReference type="PANTHER" id="PTHR23225:SF2">
    <property type="entry name" value="AT09679P-RELATED"/>
    <property type="match status" value="1"/>
</dbReference>
<dbReference type="PANTHER" id="PTHR23225">
    <property type="entry name" value="ZINC FINGER PROTEIN"/>
    <property type="match status" value="1"/>
</dbReference>
<keyword evidence="3" id="KW-1185">Reference proteome</keyword>
<evidence type="ECO:0000256" key="1">
    <source>
        <dbReference type="SAM" id="MobiDB-lite"/>
    </source>
</evidence>
<dbReference type="EMBL" id="NESQ01000294">
    <property type="protein sequence ID" value="PUU74522.1"/>
    <property type="molecule type" value="Genomic_DNA"/>
</dbReference>